<comment type="similarity">
    <text evidence="1">Belongs to the YggT family.</text>
</comment>
<evidence type="ECO:0000313" key="4">
    <source>
        <dbReference type="Proteomes" id="UP000614410"/>
    </source>
</evidence>
<name>A0A934NGQ5_9BACT</name>
<keyword evidence="2" id="KW-0812">Transmembrane</keyword>
<dbReference type="Pfam" id="PF02325">
    <property type="entry name" value="CCB3_YggT"/>
    <property type="match status" value="2"/>
</dbReference>
<dbReference type="GO" id="GO:0016020">
    <property type="term" value="C:membrane"/>
    <property type="evidence" value="ECO:0007669"/>
    <property type="project" value="InterPro"/>
</dbReference>
<evidence type="ECO:0000256" key="1">
    <source>
        <dbReference type="ARBA" id="ARBA00010894"/>
    </source>
</evidence>
<evidence type="ECO:0000256" key="2">
    <source>
        <dbReference type="SAM" id="Phobius"/>
    </source>
</evidence>
<dbReference type="EMBL" id="JAEKNN010000061">
    <property type="protein sequence ID" value="MBJ7610325.1"/>
    <property type="molecule type" value="Genomic_DNA"/>
</dbReference>
<dbReference type="Proteomes" id="UP000614410">
    <property type="component" value="Unassembled WGS sequence"/>
</dbReference>
<reference evidence="3 4" key="1">
    <citation type="submission" date="2020-10" db="EMBL/GenBank/DDBJ databases">
        <title>Ca. Dormibacterota MAGs.</title>
        <authorList>
            <person name="Montgomery K."/>
        </authorList>
    </citation>
    <scope>NUCLEOTIDE SEQUENCE [LARGE SCALE GENOMIC DNA]</scope>
    <source>
        <strain evidence="3">Mitchell_Peninsula_5</strain>
    </source>
</reference>
<proteinExistence type="inferred from homology"/>
<feature type="transmembrane region" description="Helical" evidence="2">
    <location>
        <begin position="155"/>
        <end position="175"/>
    </location>
</feature>
<evidence type="ECO:0000313" key="3">
    <source>
        <dbReference type="EMBL" id="MBJ7610325.1"/>
    </source>
</evidence>
<dbReference type="PANTHER" id="PTHR33219:SF14">
    <property type="entry name" value="PROTEIN COFACTOR ASSEMBLY OF COMPLEX C SUBUNIT B CCB3, CHLOROPLASTIC-RELATED"/>
    <property type="match status" value="1"/>
</dbReference>
<gene>
    <name evidence="3" type="ORF">JF887_12975</name>
</gene>
<accession>A0A934NGQ5</accession>
<comment type="caution">
    <text evidence="3">The sequence shown here is derived from an EMBL/GenBank/DDBJ whole genome shotgun (WGS) entry which is preliminary data.</text>
</comment>
<dbReference type="PANTHER" id="PTHR33219">
    <property type="entry name" value="YLMG HOMOLOG PROTEIN 2, CHLOROPLASTIC"/>
    <property type="match status" value="1"/>
</dbReference>
<feature type="transmembrane region" description="Helical" evidence="2">
    <location>
        <begin position="12"/>
        <end position="35"/>
    </location>
</feature>
<keyword evidence="2" id="KW-0472">Membrane</keyword>
<sequence length="185" mass="20664">MTNIAVVNLVDAVFLVLQLLILARIILTWLPVSPWNPIARWLRRIVDPILRPFRRVLPTFAGMDFSPLLALVVLYVLNQVIDVFLLTGTVSPGHALLSVLRLVLLRVIIVFCVLLFVRLLFSFFHADPWHPLVMGIRRVSDPLVRPFATVVPRSVAIDGAAAIAFLVFLVVYFVGQAVFNALGAF</sequence>
<dbReference type="AlphaFoldDB" id="A0A934NGQ5"/>
<protein>
    <submittedName>
        <fullName evidence="3">YggT family protein</fullName>
    </submittedName>
</protein>
<dbReference type="InterPro" id="IPR003425">
    <property type="entry name" value="CCB3/YggT"/>
</dbReference>
<feature type="transmembrane region" description="Helical" evidence="2">
    <location>
        <begin position="97"/>
        <end position="121"/>
    </location>
</feature>
<organism evidence="3 4">
    <name type="scientific">Candidatus Amunia macphersoniae</name>
    <dbReference type="NCBI Taxonomy" id="3127014"/>
    <lineage>
        <taxon>Bacteria</taxon>
        <taxon>Bacillati</taxon>
        <taxon>Candidatus Dormiibacterota</taxon>
        <taxon>Candidatus Dormibacteria</taxon>
        <taxon>Candidatus Aeolococcales</taxon>
        <taxon>Candidatus Aeolococcaceae</taxon>
        <taxon>Candidatus Amunia</taxon>
    </lineage>
</organism>
<keyword evidence="2" id="KW-1133">Transmembrane helix</keyword>